<proteinExistence type="predicted"/>
<dbReference type="AlphaFoldDB" id="A0A9W3AEM4"/>
<sequence length="558" mass="64267">MAKKEHSFLKSQPASGHFTIPKSLKRWHPESVESEGSYLKRKYKKIDSKINPHFAHLYENLHLFPKCYKHCQDRNLVKLWLQTKLRQRLERPITLTNYLSPLFPFKIYLKPVPTSYTWLLNAIKCIHVLLNRGKCHLIDKTEIQCENIIDTDVFALQYKSDFFAVNLYEHDSNRKFFTDPYVCVRNSSFISSIDYLMHLYHGIQGNVKKYDANIDGLEDVCEEKAFIGSNSEEARQKDHEMFQNTTKNCASSKYDGSFNRDMKNHEKTLSSRFKKCSQQKFANDSDNLLVLLNYDFSNVTNNISSNGNRNSKDSVPNKNIVKLTRNQLEPKSVTSPIVKFNLDYDKISGTSEMLLSNMFSCHELNKCKEIFSDHNLEAIINDSSEKHLAVADTGQSRMVSSTNLTTCPKEETYTDFTDASESYKESGLNNLYTTSLRNNNKKTKVMPQVFTIEAVSENKETILDSFVNHDSSCESEHVVPDISISEMVETSRSMYEEGISMKGFEENSKTVFQWIPKSLELTDLSSGDQFSYPSGQMCSRPLRLGLSKKQKVKHLHKK</sequence>
<accession>A0A9W3AEM4</accession>
<reference evidence="2 3" key="1">
    <citation type="submission" date="2025-04" db="UniProtKB">
        <authorList>
            <consortium name="RefSeq"/>
        </authorList>
    </citation>
    <scope>IDENTIFICATION</scope>
</reference>
<name>A0A9W3AEM4_BIOGL</name>
<protein>
    <submittedName>
        <fullName evidence="2 3">Uncharacterized protein LOC106060072 isoform X1</fullName>
    </submittedName>
</protein>
<dbReference type="RefSeq" id="XP_055885578.1">
    <property type="nucleotide sequence ID" value="XM_056029603.1"/>
</dbReference>
<dbReference type="OrthoDB" id="10672673at2759"/>
<evidence type="ECO:0000313" key="2">
    <source>
        <dbReference type="RefSeq" id="XP_055885578.1"/>
    </source>
</evidence>
<gene>
    <name evidence="2 3" type="primary">LOC106060072</name>
</gene>
<dbReference type="Proteomes" id="UP001165740">
    <property type="component" value="Chromosome 5"/>
</dbReference>
<organism evidence="1 2">
    <name type="scientific">Biomphalaria glabrata</name>
    <name type="common">Bloodfluke planorb</name>
    <name type="synonym">Freshwater snail</name>
    <dbReference type="NCBI Taxonomy" id="6526"/>
    <lineage>
        <taxon>Eukaryota</taxon>
        <taxon>Metazoa</taxon>
        <taxon>Spiralia</taxon>
        <taxon>Lophotrochozoa</taxon>
        <taxon>Mollusca</taxon>
        <taxon>Gastropoda</taxon>
        <taxon>Heterobranchia</taxon>
        <taxon>Euthyneura</taxon>
        <taxon>Panpulmonata</taxon>
        <taxon>Hygrophila</taxon>
        <taxon>Lymnaeoidea</taxon>
        <taxon>Planorbidae</taxon>
        <taxon>Biomphalaria</taxon>
    </lineage>
</organism>
<evidence type="ECO:0000313" key="1">
    <source>
        <dbReference type="Proteomes" id="UP001165740"/>
    </source>
</evidence>
<keyword evidence="1" id="KW-1185">Reference proteome</keyword>
<dbReference type="RefSeq" id="XP_055885579.1">
    <property type="nucleotide sequence ID" value="XM_056029604.1"/>
</dbReference>
<dbReference type="GeneID" id="106060072"/>
<evidence type="ECO:0000313" key="3">
    <source>
        <dbReference type="RefSeq" id="XP_055885579.1"/>
    </source>
</evidence>